<evidence type="ECO:0000256" key="3">
    <source>
        <dbReference type="PROSITE-ProRule" id="PRU00209"/>
    </source>
</evidence>
<dbReference type="OrthoDB" id="9794564at2"/>
<dbReference type="PROSITE" id="PS50886">
    <property type="entry name" value="TRBD"/>
    <property type="match status" value="1"/>
</dbReference>
<accession>A0A3N0ECX8</accession>
<dbReference type="GO" id="GO:0000049">
    <property type="term" value="F:tRNA binding"/>
    <property type="evidence" value="ECO:0007669"/>
    <property type="project" value="UniProtKB-UniRule"/>
</dbReference>
<evidence type="ECO:0000313" key="6">
    <source>
        <dbReference type="Proteomes" id="UP000269198"/>
    </source>
</evidence>
<dbReference type="CDD" id="cd02798">
    <property type="entry name" value="tRNA_bind_CsaA"/>
    <property type="match status" value="1"/>
</dbReference>
<dbReference type="Gene3D" id="2.40.50.140">
    <property type="entry name" value="Nucleic acid-binding proteins"/>
    <property type="match status" value="1"/>
</dbReference>
<evidence type="ECO:0000313" key="5">
    <source>
        <dbReference type="EMBL" id="RNL85700.1"/>
    </source>
</evidence>
<dbReference type="Pfam" id="PF01588">
    <property type="entry name" value="tRNA_bind"/>
    <property type="match status" value="1"/>
</dbReference>
<organism evidence="5 6">
    <name type="scientific">Halostreptopolyspora alba</name>
    <dbReference type="NCBI Taxonomy" id="2487137"/>
    <lineage>
        <taxon>Bacteria</taxon>
        <taxon>Bacillati</taxon>
        <taxon>Actinomycetota</taxon>
        <taxon>Actinomycetes</taxon>
        <taxon>Streptosporangiales</taxon>
        <taxon>Nocardiopsidaceae</taxon>
        <taxon>Halostreptopolyspora</taxon>
    </lineage>
</organism>
<dbReference type="InterPro" id="IPR012340">
    <property type="entry name" value="NA-bd_OB-fold"/>
</dbReference>
<dbReference type="FunFam" id="2.40.50.140:FF:000165">
    <property type="entry name" value="Chaperone CsaA"/>
    <property type="match status" value="1"/>
</dbReference>
<name>A0A3N0ECX8_9ACTN</name>
<gene>
    <name evidence="5" type="ORF">EFW17_06935</name>
</gene>
<dbReference type="EMBL" id="RJMB01000005">
    <property type="protein sequence ID" value="RNL85700.1"/>
    <property type="molecule type" value="Genomic_DNA"/>
</dbReference>
<sequence length="110" mass="11907">MATFDDFQKLDIRVGTVIHAEPNDRASVPAYKLRIDFGAELGVKNSSAQLTENYAPESLKGRQVAAVVNFPPKKIAGFRSEVLVLAAVSEDAGTVLLRPDRDVPPGERVS</sequence>
<dbReference type="PANTHER" id="PTHR11586:SF37">
    <property type="entry name" value="TRNA-BINDING DOMAIN-CONTAINING PROTEIN"/>
    <property type="match status" value="1"/>
</dbReference>
<proteinExistence type="predicted"/>
<dbReference type="NCBIfam" id="NF007494">
    <property type="entry name" value="PRK10089.1-3"/>
    <property type="match status" value="1"/>
</dbReference>
<evidence type="ECO:0000256" key="2">
    <source>
        <dbReference type="ARBA" id="ARBA00022884"/>
    </source>
</evidence>
<evidence type="ECO:0000256" key="1">
    <source>
        <dbReference type="ARBA" id="ARBA00022555"/>
    </source>
</evidence>
<dbReference type="Proteomes" id="UP000269198">
    <property type="component" value="Unassembled WGS sequence"/>
</dbReference>
<dbReference type="NCBIfam" id="NF007495">
    <property type="entry name" value="PRK10089.1-4"/>
    <property type="match status" value="1"/>
</dbReference>
<dbReference type="RefSeq" id="WP_123200479.1">
    <property type="nucleotide sequence ID" value="NZ_RJMB01000005.1"/>
</dbReference>
<dbReference type="NCBIfam" id="TIGR02222">
    <property type="entry name" value="chap_CsaA"/>
    <property type="match status" value="1"/>
</dbReference>
<feature type="domain" description="TRNA-binding" evidence="4">
    <location>
        <begin position="6"/>
        <end position="110"/>
    </location>
</feature>
<dbReference type="InterPro" id="IPR051270">
    <property type="entry name" value="Tyrosine-tRNA_ligase_regulator"/>
</dbReference>
<dbReference type="InterPro" id="IPR002547">
    <property type="entry name" value="tRNA-bd_dom"/>
</dbReference>
<comment type="caution">
    <text evidence="5">The sequence shown here is derived from an EMBL/GenBank/DDBJ whole genome shotgun (WGS) entry which is preliminary data.</text>
</comment>
<dbReference type="SUPFAM" id="SSF50249">
    <property type="entry name" value="Nucleic acid-binding proteins"/>
    <property type="match status" value="1"/>
</dbReference>
<protein>
    <submittedName>
        <fullName evidence="5">tRNA-binding protein</fullName>
    </submittedName>
</protein>
<evidence type="ECO:0000259" key="4">
    <source>
        <dbReference type="PROSITE" id="PS50886"/>
    </source>
</evidence>
<dbReference type="PANTHER" id="PTHR11586">
    <property type="entry name" value="TRNA-AMINOACYLATION COFACTOR ARC1 FAMILY MEMBER"/>
    <property type="match status" value="1"/>
</dbReference>
<keyword evidence="2 3" id="KW-0694">RNA-binding</keyword>
<dbReference type="AlphaFoldDB" id="A0A3N0ECX8"/>
<keyword evidence="6" id="KW-1185">Reference proteome</keyword>
<keyword evidence="1 3" id="KW-0820">tRNA-binding</keyword>
<dbReference type="InterPro" id="IPR008231">
    <property type="entry name" value="CsaA"/>
</dbReference>
<reference evidence="5 6" key="1">
    <citation type="submission" date="2018-11" db="EMBL/GenBank/DDBJ databases">
        <title>The genome draft of YIM 96095.</title>
        <authorList>
            <person name="Tang S.-K."/>
            <person name="Chunyu W.-X."/>
            <person name="Feng Y.-Z."/>
        </authorList>
    </citation>
    <scope>NUCLEOTIDE SEQUENCE [LARGE SCALE GENOMIC DNA]</scope>
    <source>
        <strain evidence="5 6">YIM 96095</strain>
    </source>
</reference>